<dbReference type="GO" id="GO:0008738">
    <property type="term" value="F:L-fuculose-phosphate aldolase activity"/>
    <property type="evidence" value="ECO:0007669"/>
    <property type="project" value="UniProtKB-EC"/>
</dbReference>
<accession>A0A410JXA0</accession>
<keyword evidence="1" id="KW-0479">Metal-binding</keyword>
<evidence type="ECO:0000313" key="4">
    <source>
        <dbReference type="EMBL" id="QAR32807.1"/>
    </source>
</evidence>
<dbReference type="KEGG" id="gtl:EP073_05145"/>
<proteinExistence type="predicted"/>
<dbReference type="AlphaFoldDB" id="A0A410JXA0"/>
<dbReference type="EC" id="4.1.2.17" evidence="4"/>
<protein>
    <submittedName>
        <fullName evidence="4">Fuculose phosphate aldolase</fullName>
        <ecNumber evidence="4">4.1.2.17</ecNumber>
    </submittedName>
</protein>
<dbReference type="EMBL" id="CP035108">
    <property type="protein sequence ID" value="QAR32807.1"/>
    <property type="molecule type" value="Genomic_DNA"/>
</dbReference>
<dbReference type="InterPro" id="IPR050197">
    <property type="entry name" value="Aldolase_class_II_sugar_metab"/>
</dbReference>
<evidence type="ECO:0000256" key="2">
    <source>
        <dbReference type="ARBA" id="ARBA00023239"/>
    </source>
</evidence>
<keyword evidence="2 4" id="KW-0456">Lyase</keyword>
<dbReference type="SMART" id="SM01007">
    <property type="entry name" value="Aldolase_II"/>
    <property type="match status" value="1"/>
</dbReference>
<dbReference type="RefSeq" id="WP_128466093.1">
    <property type="nucleotide sequence ID" value="NZ_CP035108.1"/>
</dbReference>
<keyword evidence="5" id="KW-1185">Reference proteome</keyword>
<dbReference type="GO" id="GO:0005829">
    <property type="term" value="C:cytosol"/>
    <property type="evidence" value="ECO:0007669"/>
    <property type="project" value="TreeGrafter"/>
</dbReference>
<sequence length="190" mass="20793">MGTAVKAEISKFGRKLVENGLTTSFFGNISAYENGVLYATKTGSMLDELEDDNIVEVYLDNACPNDKLATTELCVHRKIIKETGAKRVMHAHTVFSILAGDFFKEAACFSAAEILPFLKYVPVVTGKSGTDELAESVAEGLTMNKIVIVKDHGVFAVGDTLKECYVYISGLEFYAKALLMKKLFMKNGII</sequence>
<dbReference type="PANTHER" id="PTHR22789:SF0">
    <property type="entry name" value="3-OXO-TETRONATE 4-PHOSPHATE DECARBOXYLASE-RELATED"/>
    <property type="match status" value="1"/>
</dbReference>
<dbReference type="GO" id="GO:0046872">
    <property type="term" value="F:metal ion binding"/>
    <property type="evidence" value="ECO:0007669"/>
    <property type="project" value="UniProtKB-KW"/>
</dbReference>
<evidence type="ECO:0000256" key="1">
    <source>
        <dbReference type="ARBA" id="ARBA00022723"/>
    </source>
</evidence>
<organism evidence="4 5">
    <name type="scientific">Geovibrio thiophilus</name>
    <dbReference type="NCBI Taxonomy" id="139438"/>
    <lineage>
        <taxon>Bacteria</taxon>
        <taxon>Pseudomonadati</taxon>
        <taxon>Deferribacterota</taxon>
        <taxon>Deferribacteres</taxon>
        <taxon>Deferribacterales</taxon>
        <taxon>Geovibrionaceae</taxon>
        <taxon>Geovibrio</taxon>
    </lineage>
</organism>
<dbReference type="Gene3D" id="3.40.225.10">
    <property type="entry name" value="Class II aldolase/adducin N-terminal domain"/>
    <property type="match status" value="1"/>
</dbReference>
<dbReference type="InterPro" id="IPR036409">
    <property type="entry name" value="Aldolase_II/adducin_N_sf"/>
</dbReference>
<dbReference type="Proteomes" id="UP000287502">
    <property type="component" value="Chromosome"/>
</dbReference>
<reference evidence="4 5" key="1">
    <citation type="submission" date="2019-01" db="EMBL/GenBank/DDBJ databases">
        <title>Geovibrio thiophilus DSM 11263, complete genome.</title>
        <authorList>
            <person name="Spring S."/>
            <person name="Bunk B."/>
            <person name="Sproer C."/>
        </authorList>
    </citation>
    <scope>NUCLEOTIDE SEQUENCE [LARGE SCALE GENOMIC DNA]</scope>
    <source>
        <strain evidence="4 5">DSM 11263</strain>
    </source>
</reference>
<dbReference type="InterPro" id="IPR001303">
    <property type="entry name" value="Aldolase_II/adducin_N"/>
</dbReference>
<evidence type="ECO:0000313" key="5">
    <source>
        <dbReference type="Proteomes" id="UP000287502"/>
    </source>
</evidence>
<name>A0A410JXA0_9BACT</name>
<evidence type="ECO:0000259" key="3">
    <source>
        <dbReference type="SMART" id="SM01007"/>
    </source>
</evidence>
<gene>
    <name evidence="4" type="ORF">EP073_05145</name>
</gene>
<feature type="domain" description="Class II aldolase/adducin N-terminal" evidence="3">
    <location>
        <begin position="7"/>
        <end position="179"/>
    </location>
</feature>
<dbReference type="PANTHER" id="PTHR22789">
    <property type="entry name" value="FUCULOSE PHOSPHATE ALDOLASE"/>
    <property type="match status" value="1"/>
</dbReference>
<dbReference type="GO" id="GO:0019323">
    <property type="term" value="P:pentose catabolic process"/>
    <property type="evidence" value="ECO:0007669"/>
    <property type="project" value="TreeGrafter"/>
</dbReference>
<dbReference type="Pfam" id="PF00596">
    <property type="entry name" value="Aldolase_II"/>
    <property type="match status" value="1"/>
</dbReference>
<dbReference type="OrthoDB" id="9793739at2"/>
<dbReference type="SUPFAM" id="SSF53639">
    <property type="entry name" value="AraD/HMP-PK domain-like"/>
    <property type="match status" value="1"/>
</dbReference>